<name>A0A1I6SS08_9FLAO</name>
<dbReference type="OrthoDB" id="1442394at2"/>
<evidence type="ECO:0000313" key="2">
    <source>
        <dbReference type="Proteomes" id="UP000199312"/>
    </source>
</evidence>
<evidence type="ECO:0000313" key="1">
    <source>
        <dbReference type="EMBL" id="SFS79670.1"/>
    </source>
</evidence>
<protein>
    <submittedName>
        <fullName evidence="1">Uncharacterized protein</fullName>
    </submittedName>
</protein>
<dbReference type="AlphaFoldDB" id="A0A1I6SS08"/>
<sequence length="70" mass="8291">MEEEKKKILKLDLSIFENNGKKDFVQIIRNNKDKTVKAFDFFMDGIKNEASDSKETRRILIHYIAKQQLS</sequence>
<gene>
    <name evidence="1" type="ORF">SAMN04488006_0090</name>
</gene>
<organism evidence="1 2">
    <name type="scientific">Lutibacter maritimus</name>
    <dbReference type="NCBI Taxonomy" id="593133"/>
    <lineage>
        <taxon>Bacteria</taxon>
        <taxon>Pseudomonadati</taxon>
        <taxon>Bacteroidota</taxon>
        <taxon>Flavobacteriia</taxon>
        <taxon>Flavobacteriales</taxon>
        <taxon>Flavobacteriaceae</taxon>
        <taxon>Lutibacter</taxon>
    </lineage>
</organism>
<dbReference type="STRING" id="593133.SAMN04488006_0090"/>
<reference evidence="2" key="1">
    <citation type="submission" date="2016-10" db="EMBL/GenBank/DDBJ databases">
        <authorList>
            <person name="Varghese N."/>
            <person name="Submissions S."/>
        </authorList>
    </citation>
    <scope>NUCLEOTIDE SEQUENCE [LARGE SCALE GENOMIC DNA]</scope>
    <source>
        <strain evidence="2">DSM 24450</strain>
    </source>
</reference>
<keyword evidence="2" id="KW-1185">Reference proteome</keyword>
<dbReference type="RefSeq" id="WP_090230369.1">
    <property type="nucleotide sequence ID" value="NZ_FOZP01000010.1"/>
</dbReference>
<dbReference type="Proteomes" id="UP000199312">
    <property type="component" value="Unassembled WGS sequence"/>
</dbReference>
<proteinExistence type="predicted"/>
<dbReference type="EMBL" id="FOZP01000010">
    <property type="protein sequence ID" value="SFS79670.1"/>
    <property type="molecule type" value="Genomic_DNA"/>
</dbReference>
<accession>A0A1I6SS08</accession>